<reference evidence="10" key="1">
    <citation type="submission" date="2022-08" db="EMBL/GenBank/DDBJ databases">
        <authorList>
            <person name="Bogun A."/>
            <person name="Kislichkina A."/>
            <person name="Solomentsev V."/>
            <person name="Skryabin Y."/>
            <person name="Sizova A."/>
            <person name="Platonov M."/>
            <person name="Dentovskaya S."/>
        </authorList>
    </citation>
    <scope>NUCLEOTIDE SEQUENCE</scope>
    <source>
        <strain evidence="10">SCPM-O-B-7604</strain>
    </source>
</reference>
<keyword evidence="4 7" id="KW-0862">Zinc</keyword>
<dbReference type="GeneID" id="75139106"/>
<evidence type="ECO:0000256" key="8">
    <source>
        <dbReference type="RuleBase" id="RU363037"/>
    </source>
</evidence>
<keyword evidence="8" id="KW-0648">Protein biosynthesis</keyword>
<dbReference type="InterPro" id="IPR020058">
    <property type="entry name" value="Glu/Gln-tRNA-synth_Ib_cat-dom"/>
</dbReference>
<dbReference type="InterPro" id="IPR022380">
    <property type="entry name" value="Glu-Q_tRNA(Asp)_Synthase"/>
</dbReference>
<sequence>MPEDINTQRLITEQAALKPTQYVGRFAPSPSGDLHFGSLIAALGSYLQARAQGGSWLVRIEDIDPPREIPGAAARILTALEHYGLHWDGPVIYQSQRHEAYRATLEWLKQQGLSYYCTCTRSRIQQIGGLYDGHCRERHLPADGAAIRLHQTQPVYSFYDKLLGELHAVPALAEEDFIIRRRDGLFAYNLAVVVDDAFQGVTEIVRGADLIEPTVRQIALYKQLQQPIPSYLHLPLALNPDGNKLSKQNHAPPLPNGDPRPILVEALKFLRQPLPECWQDLDLPLLLRFAVENWTLAAIPLQGAIAATENTTAFSKEAR</sequence>
<feature type="short sequence motif" description="'HIGH' region" evidence="7">
    <location>
        <begin position="28"/>
        <end position="38"/>
    </location>
</feature>
<keyword evidence="2 7" id="KW-0479">Metal-binding</keyword>
<keyword evidence="1 7" id="KW-0436">Ligase</keyword>
<dbReference type="PANTHER" id="PTHR43311:SF1">
    <property type="entry name" value="GLUTAMYL-Q TRNA(ASP) SYNTHETASE"/>
    <property type="match status" value="1"/>
</dbReference>
<dbReference type="InterPro" id="IPR049940">
    <property type="entry name" value="GluQ/Sye"/>
</dbReference>
<dbReference type="SUPFAM" id="SSF52374">
    <property type="entry name" value="Nucleotidylyl transferase"/>
    <property type="match status" value="1"/>
</dbReference>
<keyword evidence="11" id="KW-1185">Reference proteome</keyword>
<dbReference type="NCBIfam" id="NF004314">
    <property type="entry name" value="PRK05710.1-3"/>
    <property type="match status" value="1"/>
</dbReference>
<feature type="binding site" evidence="7">
    <location>
        <position position="135"/>
    </location>
    <ligand>
        <name>Zn(2+)</name>
        <dbReference type="ChEBI" id="CHEBI:29105"/>
    </ligand>
</feature>
<comment type="cofactor">
    <cofactor evidence="7">
        <name>Zn(2+)</name>
        <dbReference type="ChEBI" id="CHEBI:29105"/>
    </cofactor>
    <text evidence="7">Binds 1 zinc ion per subunit.</text>
</comment>
<feature type="binding site" evidence="7">
    <location>
        <position position="61"/>
    </location>
    <ligand>
        <name>L-glutamate</name>
        <dbReference type="ChEBI" id="CHEBI:29985"/>
    </ligand>
</feature>
<keyword evidence="3 7" id="KW-0547">Nucleotide-binding</keyword>
<evidence type="ECO:0000313" key="10">
    <source>
        <dbReference type="EMBL" id="UWM45991.1"/>
    </source>
</evidence>
<dbReference type="EC" id="6.1.1.-" evidence="7"/>
<evidence type="ECO:0000256" key="6">
    <source>
        <dbReference type="ARBA" id="ARBA00023146"/>
    </source>
</evidence>
<feature type="binding site" evidence="7">
    <location>
        <position position="206"/>
    </location>
    <ligand>
        <name>L-glutamate</name>
        <dbReference type="ChEBI" id="CHEBI:29985"/>
    </ligand>
</feature>
<keyword evidence="5 7" id="KW-0067">ATP-binding</keyword>
<dbReference type="HAMAP" id="MF_01428">
    <property type="entry name" value="Glu_Q_tRNA_synth"/>
    <property type="match status" value="1"/>
</dbReference>
<evidence type="ECO:0000259" key="9">
    <source>
        <dbReference type="Pfam" id="PF00749"/>
    </source>
</evidence>
<dbReference type="Proteomes" id="UP001057860">
    <property type="component" value="Chromosome"/>
</dbReference>
<feature type="domain" description="Glutamyl/glutaminyl-tRNA synthetase class Ib catalytic" evidence="9">
    <location>
        <begin position="24"/>
        <end position="249"/>
    </location>
</feature>
<name>A0ABY5UR75_9GAMM</name>
<organism evidence="10 11">
    <name type="scientific">Yersinia alsatica</name>
    <dbReference type="NCBI Taxonomy" id="2890317"/>
    <lineage>
        <taxon>Bacteria</taxon>
        <taxon>Pseudomonadati</taxon>
        <taxon>Pseudomonadota</taxon>
        <taxon>Gammaproteobacteria</taxon>
        <taxon>Enterobacterales</taxon>
        <taxon>Yersiniaceae</taxon>
        <taxon>Yersinia</taxon>
    </lineage>
</organism>
<evidence type="ECO:0000313" key="11">
    <source>
        <dbReference type="Proteomes" id="UP001057860"/>
    </source>
</evidence>
<feature type="binding site" evidence="7">
    <location>
        <position position="131"/>
    </location>
    <ligand>
        <name>Zn(2+)</name>
        <dbReference type="ChEBI" id="CHEBI:29105"/>
    </ligand>
</feature>
<feature type="binding site" evidence="7">
    <location>
        <position position="247"/>
    </location>
    <ligand>
        <name>ATP</name>
        <dbReference type="ChEBI" id="CHEBI:30616"/>
    </ligand>
</feature>
<comment type="similarity">
    <text evidence="7">Belongs to the class-I aminoacyl-tRNA synthetase family. GluQ subfamily.</text>
</comment>
<dbReference type="PRINTS" id="PR00987">
    <property type="entry name" value="TRNASYNTHGLU"/>
</dbReference>
<dbReference type="PANTHER" id="PTHR43311">
    <property type="entry name" value="GLUTAMATE--TRNA LIGASE"/>
    <property type="match status" value="1"/>
</dbReference>
<dbReference type="NCBIfam" id="TIGR03838">
    <property type="entry name" value="queuosine_YadB"/>
    <property type="match status" value="1"/>
</dbReference>
<feature type="binding site" evidence="7">
    <location>
        <position position="119"/>
    </location>
    <ligand>
        <name>Zn(2+)</name>
        <dbReference type="ChEBI" id="CHEBI:29105"/>
    </ligand>
</feature>
<keyword evidence="6 7" id="KW-0030">Aminoacyl-tRNA synthetase</keyword>
<dbReference type="InterPro" id="IPR014729">
    <property type="entry name" value="Rossmann-like_a/b/a_fold"/>
</dbReference>
<dbReference type="Pfam" id="PF00749">
    <property type="entry name" value="tRNA-synt_1c"/>
    <property type="match status" value="1"/>
</dbReference>
<dbReference type="Gene3D" id="3.40.50.620">
    <property type="entry name" value="HUPs"/>
    <property type="match status" value="1"/>
</dbReference>
<accession>A0ABY5UR75</accession>
<evidence type="ECO:0000256" key="5">
    <source>
        <dbReference type="ARBA" id="ARBA00022840"/>
    </source>
</evidence>
<dbReference type="GO" id="GO:0016874">
    <property type="term" value="F:ligase activity"/>
    <property type="evidence" value="ECO:0007669"/>
    <property type="project" value="UniProtKB-KW"/>
</dbReference>
<evidence type="ECO:0000256" key="3">
    <source>
        <dbReference type="ARBA" id="ARBA00022741"/>
    </source>
</evidence>
<feature type="short sequence motif" description="'KMSKS' region" evidence="7">
    <location>
        <begin position="244"/>
        <end position="248"/>
    </location>
</feature>
<evidence type="ECO:0000256" key="4">
    <source>
        <dbReference type="ARBA" id="ARBA00022833"/>
    </source>
</evidence>
<dbReference type="InterPro" id="IPR000924">
    <property type="entry name" value="Glu/Gln-tRNA-synth"/>
</dbReference>
<proteinExistence type="inferred from homology"/>
<evidence type="ECO:0000256" key="1">
    <source>
        <dbReference type="ARBA" id="ARBA00022598"/>
    </source>
</evidence>
<comment type="function">
    <text evidence="7">Catalyzes the tRNA-independent activation of glutamate in presence of ATP and the subsequent transfer of glutamate onto a tRNA(Asp). Glutamate is transferred on the 2-amino-5-(4,5-dihydroxy-2-cyclopenten-1-yl) moiety of the queuosine in the wobble position of the QUC anticodon.</text>
</comment>
<gene>
    <name evidence="10" type="primary">gluQRS</name>
    <name evidence="7" type="synonym">gluQ</name>
    <name evidence="10" type="ORF">N0H69_03865</name>
</gene>
<dbReference type="EMBL" id="CP104006">
    <property type="protein sequence ID" value="UWM45991.1"/>
    <property type="molecule type" value="Genomic_DNA"/>
</dbReference>
<protein>
    <recommendedName>
        <fullName evidence="7">Glutamyl-Q tRNA(Asp) synthetase</fullName>
        <shortName evidence="7">Glu-Q-RSs</shortName>
        <ecNumber evidence="7">6.1.1.-</ecNumber>
    </recommendedName>
</protein>
<dbReference type="NCBIfam" id="NF004312">
    <property type="entry name" value="PRK05710.1-1"/>
    <property type="match status" value="1"/>
</dbReference>
<evidence type="ECO:0000256" key="2">
    <source>
        <dbReference type="ARBA" id="ARBA00022723"/>
    </source>
</evidence>
<feature type="binding site" evidence="7">
    <location>
        <position position="188"/>
    </location>
    <ligand>
        <name>L-glutamate</name>
        <dbReference type="ChEBI" id="CHEBI:29985"/>
    </ligand>
</feature>
<evidence type="ECO:0000256" key="7">
    <source>
        <dbReference type="HAMAP-Rule" id="MF_01428"/>
    </source>
</evidence>
<feature type="binding site" evidence="7">
    <location>
        <begin position="25"/>
        <end position="29"/>
    </location>
    <ligand>
        <name>L-glutamate</name>
        <dbReference type="ChEBI" id="CHEBI:29985"/>
    </ligand>
</feature>
<dbReference type="RefSeq" id="WP_050150304.1">
    <property type="nucleotide sequence ID" value="NZ_CABHWX010000130.1"/>
</dbReference>
<feature type="binding site" evidence="7">
    <location>
        <position position="117"/>
    </location>
    <ligand>
        <name>Zn(2+)</name>
        <dbReference type="ChEBI" id="CHEBI:29105"/>
    </ligand>
</feature>